<dbReference type="Proteomes" id="UP000266441">
    <property type="component" value="Unassembled WGS sequence"/>
</dbReference>
<comment type="subunit">
    <text evidence="7">Homodimer.</text>
</comment>
<dbReference type="InterPro" id="IPR014710">
    <property type="entry name" value="RmlC-like_jellyroll"/>
</dbReference>
<evidence type="ECO:0000256" key="5">
    <source>
        <dbReference type="PIRSR" id="PIRSR600888-1"/>
    </source>
</evidence>
<comment type="function">
    <text evidence="2 7">Catalyzes the epimerization of the C3' and C5'positions of dTDP-6-deoxy-D-xylo-4-hexulose, forming dTDP-6-deoxy-L-lyxo-4-hexulose.</text>
</comment>
<dbReference type="PANTHER" id="PTHR21047">
    <property type="entry name" value="DTDP-6-DEOXY-D-GLUCOSE-3,5 EPIMERASE"/>
    <property type="match status" value="1"/>
</dbReference>
<accession>A0A399CYQ5</accession>
<dbReference type="InterPro" id="IPR000888">
    <property type="entry name" value="RmlC-like"/>
</dbReference>
<feature type="active site" description="Proton acceptor" evidence="5">
    <location>
        <position position="61"/>
    </location>
</feature>
<gene>
    <name evidence="8" type="primary">rfbC</name>
    <name evidence="8" type="ORF">D1164_18745</name>
</gene>
<evidence type="ECO:0000256" key="1">
    <source>
        <dbReference type="ARBA" id="ARBA00001298"/>
    </source>
</evidence>
<sequence length="187" mass="21380">MKVTETPLPGLLIIEPRVFADSRGYFFEAWQEERYRDAGIDTVFIQDNESKSSRGVVRGLHYQLEPWSQAKLVRVVEGRVFDVAVDLRKGSPTFGRWFGLELDGESKKQLFIPRGFAHGFSVLSETAVFAYKCDNGYNRDAERSLNINDPQLAIDWMLNDVKPIVSEKDLAAPYFADAEMNFKFDTQ</sequence>
<comment type="pathway">
    <text evidence="7">Carbohydrate biosynthesis; dTDP-L-rhamnose biosynthesis.</text>
</comment>
<evidence type="ECO:0000313" key="9">
    <source>
        <dbReference type="Proteomes" id="UP000266441"/>
    </source>
</evidence>
<dbReference type="SUPFAM" id="SSF51182">
    <property type="entry name" value="RmlC-like cupins"/>
    <property type="match status" value="1"/>
</dbReference>
<dbReference type="Gene3D" id="2.60.120.10">
    <property type="entry name" value="Jelly Rolls"/>
    <property type="match status" value="1"/>
</dbReference>
<dbReference type="OrthoDB" id="9800680at2"/>
<comment type="similarity">
    <text evidence="7">Belongs to the dTDP-4-dehydrorhamnose 3,5-epimerase family.</text>
</comment>
<dbReference type="EC" id="5.1.3.13" evidence="3 7"/>
<dbReference type="NCBIfam" id="TIGR01221">
    <property type="entry name" value="rmlC"/>
    <property type="match status" value="1"/>
</dbReference>
<dbReference type="UniPathway" id="UPA00124"/>
<evidence type="ECO:0000256" key="7">
    <source>
        <dbReference type="RuleBase" id="RU364069"/>
    </source>
</evidence>
<evidence type="ECO:0000256" key="2">
    <source>
        <dbReference type="ARBA" id="ARBA00001997"/>
    </source>
</evidence>
<dbReference type="AlphaFoldDB" id="A0A399CYQ5"/>
<dbReference type="GO" id="GO:0005829">
    <property type="term" value="C:cytosol"/>
    <property type="evidence" value="ECO:0007669"/>
    <property type="project" value="TreeGrafter"/>
</dbReference>
<dbReference type="PANTHER" id="PTHR21047:SF2">
    <property type="entry name" value="THYMIDINE DIPHOSPHO-4-KETO-RHAMNOSE 3,5-EPIMERASE"/>
    <property type="match status" value="1"/>
</dbReference>
<evidence type="ECO:0000256" key="4">
    <source>
        <dbReference type="ARBA" id="ARBA00019595"/>
    </source>
</evidence>
<evidence type="ECO:0000256" key="6">
    <source>
        <dbReference type="PIRSR" id="PIRSR600888-3"/>
    </source>
</evidence>
<organism evidence="8 9">
    <name type="scientific">Mariniphaga sediminis</name>
    <dbReference type="NCBI Taxonomy" id="1628158"/>
    <lineage>
        <taxon>Bacteria</taxon>
        <taxon>Pseudomonadati</taxon>
        <taxon>Bacteroidota</taxon>
        <taxon>Bacteroidia</taxon>
        <taxon>Marinilabiliales</taxon>
        <taxon>Prolixibacteraceae</taxon>
        <taxon>Mariniphaga</taxon>
    </lineage>
</organism>
<dbReference type="GO" id="GO:0000271">
    <property type="term" value="P:polysaccharide biosynthetic process"/>
    <property type="evidence" value="ECO:0007669"/>
    <property type="project" value="TreeGrafter"/>
</dbReference>
<dbReference type="GO" id="GO:0008830">
    <property type="term" value="F:dTDP-4-dehydrorhamnose 3,5-epimerase activity"/>
    <property type="evidence" value="ECO:0007669"/>
    <property type="project" value="UniProtKB-UniRule"/>
</dbReference>
<name>A0A399CYQ5_9BACT</name>
<dbReference type="CDD" id="cd00438">
    <property type="entry name" value="cupin_RmlC"/>
    <property type="match status" value="1"/>
</dbReference>
<keyword evidence="9" id="KW-1185">Reference proteome</keyword>
<dbReference type="GO" id="GO:0019305">
    <property type="term" value="P:dTDP-rhamnose biosynthetic process"/>
    <property type="evidence" value="ECO:0007669"/>
    <property type="project" value="UniProtKB-UniRule"/>
</dbReference>
<evidence type="ECO:0000256" key="3">
    <source>
        <dbReference type="ARBA" id="ARBA00012098"/>
    </source>
</evidence>
<comment type="catalytic activity">
    <reaction evidence="1 7">
        <text>dTDP-4-dehydro-6-deoxy-alpha-D-glucose = dTDP-4-dehydro-beta-L-rhamnose</text>
        <dbReference type="Rhea" id="RHEA:16969"/>
        <dbReference type="ChEBI" id="CHEBI:57649"/>
        <dbReference type="ChEBI" id="CHEBI:62830"/>
        <dbReference type="EC" id="5.1.3.13"/>
    </reaction>
</comment>
<keyword evidence="7 8" id="KW-0413">Isomerase</keyword>
<reference evidence="8 9" key="1">
    <citation type="journal article" date="2015" name="Int. J. Syst. Evol. Microbiol.">
        <title>Mariniphaga sediminis sp. nov., isolated from coastal sediment.</title>
        <authorList>
            <person name="Wang F.Q."/>
            <person name="Shen Q.Y."/>
            <person name="Chen G.J."/>
            <person name="Du Z.J."/>
        </authorList>
    </citation>
    <scope>NUCLEOTIDE SEQUENCE [LARGE SCALE GENOMIC DNA]</scope>
    <source>
        <strain evidence="8 9">SY21</strain>
    </source>
</reference>
<feature type="active site" description="Proton donor" evidence="5">
    <location>
        <position position="131"/>
    </location>
</feature>
<dbReference type="EMBL" id="QWET01000018">
    <property type="protein sequence ID" value="RIH63622.1"/>
    <property type="molecule type" value="Genomic_DNA"/>
</dbReference>
<proteinExistence type="inferred from homology"/>
<dbReference type="Pfam" id="PF00908">
    <property type="entry name" value="dTDP_sugar_isom"/>
    <property type="match status" value="1"/>
</dbReference>
<comment type="caution">
    <text evidence="8">The sequence shown here is derived from an EMBL/GenBank/DDBJ whole genome shotgun (WGS) entry which is preliminary data.</text>
</comment>
<dbReference type="InterPro" id="IPR011051">
    <property type="entry name" value="RmlC_Cupin_sf"/>
</dbReference>
<dbReference type="RefSeq" id="WP_119351432.1">
    <property type="nucleotide sequence ID" value="NZ_QWET01000018.1"/>
</dbReference>
<feature type="site" description="Participates in a stacking interaction with the thymidine ring of dTDP-4-oxo-6-deoxyglucose" evidence="6">
    <location>
        <position position="137"/>
    </location>
</feature>
<protein>
    <recommendedName>
        <fullName evidence="4 7">dTDP-4-dehydrorhamnose 3,5-epimerase</fullName>
        <ecNumber evidence="3 7">5.1.3.13</ecNumber>
    </recommendedName>
    <alternativeName>
        <fullName evidence="7">Thymidine diphospho-4-keto-rhamnose 3,5-epimerase</fullName>
    </alternativeName>
</protein>
<evidence type="ECO:0000313" key="8">
    <source>
        <dbReference type="EMBL" id="RIH63622.1"/>
    </source>
</evidence>